<name>A0A543PEM8_9ACTN</name>
<dbReference type="AlphaFoldDB" id="A0A543PEM8"/>
<accession>A0A543PEM8</accession>
<dbReference type="InterPro" id="IPR009056">
    <property type="entry name" value="Cyt_c-like_dom"/>
</dbReference>
<keyword evidence="2 4" id="KW-0479">Metal-binding</keyword>
<dbReference type="PROSITE" id="PS51007">
    <property type="entry name" value="CYTC"/>
    <property type="match status" value="1"/>
</dbReference>
<comment type="caution">
    <text evidence="6">The sequence shown here is derived from an EMBL/GenBank/DDBJ whole genome shotgun (WGS) entry which is preliminary data.</text>
</comment>
<sequence length="130" mass="13550">MTGRWWAGAPTAAGLVFGIVVLGGCSSLVEDTGEPPGAPQAGQELLREYGCLACHQVPGVAGPQGSVGPPLAGIADRRTIAGMLPNTPDDLARWIQDPQEINPGTLMPDVGVTDEDVDDIVAYLYTLERP</sequence>
<dbReference type="Proteomes" id="UP000319865">
    <property type="component" value="Unassembled WGS sequence"/>
</dbReference>
<feature type="domain" description="Cytochrome c" evidence="5">
    <location>
        <begin position="37"/>
        <end position="128"/>
    </location>
</feature>
<evidence type="ECO:0000256" key="3">
    <source>
        <dbReference type="ARBA" id="ARBA00023004"/>
    </source>
</evidence>
<dbReference type="Gene3D" id="1.10.760.10">
    <property type="entry name" value="Cytochrome c-like domain"/>
    <property type="match status" value="1"/>
</dbReference>
<evidence type="ECO:0000256" key="4">
    <source>
        <dbReference type="PROSITE-ProRule" id="PRU00433"/>
    </source>
</evidence>
<gene>
    <name evidence="6" type="ORF">FHU33_1958</name>
</gene>
<dbReference type="GO" id="GO:0009055">
    <property type="term" value="F:electron transfer activity"/>
    <property type="evidence" value="ECO:0007669"/>
    <property type="project" value="InterPro"/>
</dbReference>
<dbReference type="Pfam" id="PF00034">
    <property type="entry name" value="Cytochrom_C"/>
    <property type="match status" value="1"/>
</dbReference>
<proteinExistence type="predicted"/>
<dbReference type="RefSeq" id="WP_170182386.1">
    <property type="nucleotide sequence ID" value="NZ_VFQE01000001.1"/>
</dbReference>
<dbReference type="GO" id="GO:0046872">
    <property type="term" value="F:metal ion binding"/>
    <property type="evidence" value="ECO:0007669"/>
    <property type="project" value="UniProtKB-KW"/>
</dbReference>
<keyword evidence="1 4" id="KW-0349">Heme</keyword>
<dbReference type="GO" id="GO:0020037">
    <property type="term" value="F:heme binding"/>
    <property type="evidence" value="ECO:0007669"/>
    <property type="project" value="InterPro"/>
</dbReference>
<evidence type="ECO:0000313" key="6">
    <source>
        <dbReference type="EMBL" id="TQN42554.1"/>
    </source>
</evidence>
<protein>
    <submittedName>
        <fullName evidence="6">Cytochrome c2</fullName>
    </submittedName>
</protein>
<keyword evidence="7" id="KW-1185">Reference proteome</keyword>
<dbReference type="PROSITE" id="PS51257">
    <property type="entry name" value="PROKAR_LIPOPROTEIN"/>
    <property type="match status" value="1"/>
</dbReference>
<dbReference type="EMBL" id="VFQE01000001">
    <property type="protein sequence ID" value="TQN42554.1"/>
    <property type="molecule type" value="Genomic_DNA"/>
</dbReference>
<evidence type="ECO:0000313" key="7">
    <source>
        <dbReference type="Proteomes" id="UP000319865"/>
    </source>
</evidence>
<evidence type="ECO:0000256" key="1">
    <source>
        <dbReference type="ARBA" id="ARBA00022617"/>
    </source>
</evidence>
<organism evidence="6 7">
    <name type="scientific">Blastococcus colisei</name>
    <dbReference type="NCBI Taxonomy" id="1564162"/>
    <lineage>
        <taxon>Bacteria</taxon>
        <taxon>Bacillati</taxon>
        <taxon>Actinomycetota</taxon>
        <taxon>Actinomycetes</taxon>
        <taxon>Geodermatophilales</taxon>
        <taxon>Geodermatophilaceae</taxon>
        <taxon>Blastococcus</taxon>
    </lineage>
</organism>
<reference evidence="6 7" key="1">
    <citation type="submission" date="2019-06" db="EMBL/GenBank/DDBJ databases">
        <title>Sequencing the genomes of 1000 actinobacteria strains.</title>
        <authorList>
            <person name="Klenk H.-P."/>
        </authorList>
    </citation>
    <scope>NUCLEOTIDE SEQUENCE [LARGE SCALE GENOMIC DNA]</scope>
    <source>
        <strain evidence="6 7">DSM 46837</strain>
    </source>
</reference>
<evidence type="ECO:0000259" key="5">
    <source>
        <dbReference type="PROSITE" id="PS51007"/>
    </source>
</evidence>
<evidence type="ECO:0000256" key="2">
    <source>
        <dbReference type="ARBA" id="ARBA00022723"/>
    </source>
</evidence>
<keyword evidence="3 4" id="KW-0408">Iron</keyword>
<dbReference type="SUPFAM" id="SSF46626">
    <property type="entry name" value="Cytochrome c"/>
    <property type="match status" value="1"/>
</dbReference>
<dbReference type="InterPro" id="IPR036909">
    <property type="entry name" value="Cyt_c-like_dom_sf"/>
</dbReference>